<protein>
    <submittedName>
        <fullName evidence="6">1-deoxy-D-xylulose-5-phosphate synthase</fullName>
        <ecNumber evidence="6">2.2.1.7</ecNumber>
    </submittedName>
</protein>
<dbReference type="InterPro" id="IPR009014">
    <property type="entry name" value="Transketo_C/PFOR_II"/>
</dbReference>
<dbReference type="EC" id="2.2.1.7" evidence="6"/>
<dbReference type="RefSeq" id="WP_275942147.1">
    <property type="nucleotide sequence ID" value="NZ_JABJWC010000026.1"/>
</dbReference>
<comment type="cofactor">
    <cofactor evidence="1">
        <name>Mg(2+)</name>
        <dbReference type="ChEBI" id="CHEBI:18420"/>
    </cofactor>
</comment>
<gene>
    <name evidence="6" type="ORF">HNW77_10980</name>
</gene>
<evidence type="ECO:0000256" key="4">
    <source>
        <dbReference type="ARBA" id="ARBA00023052"/>
    </source>
</evidence>
<evidence type="ECO:0000313" key="6">
    <source>
        <dbReference type="EMBL" id="NPC66908.1"/>
    </source>
</evidence>
<sequence length="157" mass="16655">PEAGQIIEIGRGRIVREMARQSGPEQGGIAILSLGPRLADALKAADMLAAQGLSPTVADARFAKPLDTALIEQLARNHAVLITIEEGSVGGFGSFVMTHLAKTGLLDRVRFRPMTLPDRFIDHNSQEAQYHEAGLDAPAIVATALSALGVPHSRQMA</sequence>
<dbReference type="PANTHER" id="PTHR43322">
    <property type="entry name" value="1-D-DEOXYXYLULOSE 5-PHOSPHATE SYNTHASE-RELATED"/>
    <property type="match status" value="1"/>
</dbReference>
<proteinExistence type="predicted"/>
<dbReference type="PANTHER" id="PTHR43322:SF5">
    <property type="entry name" value="1-DEOXY-D-XYLULOSE-5-PHOSPHATE SYNTHASE, CHLOROPLASTIC"/>
    <property type="match status" value="1"/>
</dbReference>
<comment type="caution">
    <text evidence="6">The sequence shown here is derived from an EMBL/GenBank/DDBJ whole genome shotgun (WGS) entry which is preliminary data.</text>
</comment>
<evidence type="ECO:0000259" key="5">
    <source>
        <dbReference type="Pfam" id="PF02780"/>
    </source>
</evidence>
<comment type="subunit">
    <text evidence="2">Homodimer.</text>
</comment>
<feature type="non-terminal residue" evidence="6">
    <location>
        <position position="1"/>
    </location>
</feature>
<dbReference type="Pfam" id="PF02780">
    <property type="entry name" value="Transketolase_C"/>
    <property type="match status" value="1"/>
</dbReference>
<feature type="domain" description="Transketolase C-terminal" evidence="5">
    <location>
        <begin position="29"/>
        <end position="140"/>
    </location>
</feature>
<dbReference type="InterPro" id="IPR005477">
    <property type="entry name" value="Dxylulose-5-P_synthase"/>
</dbReference>
<reference evidence="6 7" key="1">
    <citation type="journal article" date="2020" name="Microorganisms">
        <title>Description of Komagataeibacter melaceti sp. nov. and Komagataeibacter melomenusus sp. nov. Isolated from Apple Cider Vinegar.</title>
        <authorList>
            <person name="Maric L."/>
            <person name="Cleenwerck I."/>
            <person name="Accetto T."/>
            <person name="Vandamme P."/>
            <person name="Trcek J."/>
        </authorList>
    </citation>
    <scope>NUCLEOTIDE SEQUENCE [LARGE SCALE GENOMIC DNA]</scope>
    <source>
        <strain evidence="6 7">AV436</strain>
    </source>
</reference>
<dbReference type="SUPFAM" id="SSF52922">
    <property type="entry name" value="TK C-terminal domain-like"/>
    <property type="match status" value="1"/>
</dbReference>
<organism evidence="6 7">
    <name type="scientific">Komagataeibacter melomenusus</name>
    <dbReference type="NCBI Taxonomy" id="2766578"/>
    <lineage>
        <taxon>Bacteria</taxon>
        <taxon>Pseudomonadati</taxon>
        <taxon>Pseudomonadota</taxon>
        <taxon>Alphaproteobacteria</taxon>
        <taxon>Acetobacterales</taxon>
        <taxon>Acetobacteraceae</taxon>
        <taxon>Komagataeibacter</taxon>
    </lineage>
</organism>
<dbReference type="Gene3D" id="3.40.50.920">
    <property type="match status" value="1"/>
</dbReference>
<dbReference type="EMBL" id="JABJWC010000026">
    <property type="protein sequence ID" value="NPC66908.1"/>
    <property type="molecule type" value="Genomic_DNA"/>
</dbReference>
<evidence type="ECO:0000313" key="7">
    <source>
        <dbReference type="Proteomes" id="UP000623090"/>
    </source>
</evidence>
<accession>A0ABX2AEX2</accession>
<evidence type="ECO:0000256" key="3">
    <source>
        <dbReference type="ARBA" id="ARBA00022679"/>
    </source>
</evidence>
<keyword evidence="4" id="KW-0786">Thiamine pyrophosphate</keyword>
<evidence type="ECO:0000256" key="2">
    <source>
        <dbReference type="ARBA" id="ARBA00011738"/>
    </source>
</evidence>
<dbReference type="Proteomes" id="UP000623090">
    <property type="component" value="Unassembled WGS sequence"/>
</dbReference>
<keyword evidence="3 6" id="KW-0808">Transferase</keyword>
<name>A0ABX2AEX2_9PROT</name>
<dbReference type="InterPro" id="IPR033248">
    <property type="entry name" value="Transketolase_C"/>
</dbReference>
<evidence type="ECO:0000256" key="1">
    <source>
        <dbReference type="ARBA" id="ARBA00001946"/>
    </source>
</evidence>
<keyword evidence="7" id="KW-1185">Reference proteome</keyword>
<dbReference type="GO" id="GO:0008661">
    <property type="term" value="F:1-deoxy-D-xylulose-5-phosphate synthase activity"/>
    <property type="evidence" value="ECO:0007669"/>
    <property type="project" value="UniProtKB-EC"/>
</dbReference>